<proteinExistence type="predicted"/>
<sequence>MAAAPETSATAASPSTSTSTDAPAVNIGTRRSLLARVQTDIVANELRKAWPERKFEIVAMETMGDKNLKTALHEFNAKALWTHELEALLEKGELDCIVHSLKDMPTQLPNSMTLGCIFPRADPRDALVVKSSLPYTSLSSLPSGAVIGTSSLRRSAQLKRLYPHLRFADMRGNLGTRLAKLDAPESEFAALILAAAGLERIGLGSRITDYLSKSNGGMLHAVGQGAIGVEIRTEDAEARKLFEKVGCERTTRACLAERSLMRTLEGGCSVPIGVETEWVSKKNALGHNGGTGVGVGVKPAEEYHKMTGVAKPEAKDEEGEELMDELIMRAVVVSLDGQQAVEVEGRRRINSREDADEFGWEMAQRLVEKGAAKILEEINLNRKIIEEQGDA</sequence>
<keyword evidence="1" id="KW-0808">Transferase</keyword>
<protein>
    <submittedName>
        <fullName evidence="1">Porphobilinogen deaminase</fullName>
        <ecNumber evidence="1">2.5.1.61</ecNumber>
    </submittedName>
</protein>
<gene>
    <name evidence="1" type="primary">HEM3</name>
    <name evidence="1" type="ORF">M8818_000547</name>
</gene>
<evidence type="ECO:0000313" key="2">
    <source>
        <dbReference type="Proteomes" id="UP001320706"/>
    </source>
</evidence>
<evidence type="ECO:0000313" key="1">
    <source>
        <dbReference type="EMBL" id="KAK8220131.1"/>
    </source>
</evidence>
<accession>A0ACC3SN67</accession>
<keyword evidence="2" id="KW-1185">Reference proteome</keyword>
<dbReference type="Proteomes" id="UP001320706">
    <property type="component" value="Unassembled WGS sequence"/>
</dbReference>
<dbReference type="EMBL" id="JAMKPW020000002">
    <property type="protein sequence ID" value="KAK8220131.1"/>
    <property type="molecule type" value="Genomic_DNA"/>
</dbReference>
<dbReference type="EC" id="2.5.1.61" evidence="1"/>
<reference evidence="1" key="1">
    <citation type="submission" date="2024-02" db="EMBL/GenBank/DDBJ databases">
        <title>Metagenome Assembled Genome of Zalaria obscura JY119.</title>
        <authorList>
            <person name="Vighnesh L."/>
            <person name="Jagadeeshwari U."/>
            <person name="Venkata Ramana C."/>
            <person name="Sasikala C."/>
        </authorList>
    </citation>
    <scope>NUCLEOTIDE SEQUENCE</scope>
    <source>
        <strain evidence="1">JY119</strain>
    </source>
</reference>
<organism evidence="1 2">
    <name type="scientific">Zalaria obscura</name>
    <dbReference type="NCBI Taxonomy" id="2024903"/>
    <lineage>
        <taxon>Eukaryota</taxon>
        <taxon>Fungi</taxon>
        <taxon>Dikarya</taxon>
        <taxon>Ascomycota</taxon>
        <taxon>Pezizomycotina</taxon>
        <taxon>Dothideomycetes</taxon>
        <taxon>Dothideomycetidae</taxon>
        <taxon>Dothideales</taxon>
        <taxon>Zalariaceae</taxon>
        <taxon>Zalaria</taxon>
    </lineage>
</organism>
<comment type="caution">
    <text evidence="1">The sequence shown here is derived from an EMBL/GenBank/DDBJ whole genome shotgun (WGS) entry which is preliminary data.</text>
</comment>
<name>A0ACC3SN67_9PEZI</name>